<sequence length="94" mass="10487">MQSLQRTLSQAPVPLGSGHQMQCEKESKAPPGKYQLECPQPSDARAAGRMGRERGCSSLLETSRRQFSFKPSTLKLTHPCTIPCYFLCRGTSWQ</sequence>
<accession>A0A8C4XU05</accession>
<evidence type="ECO:0000313" key="2">
    <source>
        <dbReference type="Ensembl" id="ENSFTIP00000021792.1"/>
    </source>
</evidence>
<dbReference type="Proteomes" id="UP000694562">
    <property type="component" value="Unplaced"/>
</dbReference>
<evidence type="ECO:0000256" key="1">
    <source>
        <dbReference type="SAM" id="MobiDB-lite"/>
    </source>
</evidence>
<keyword evidence="3" id="KW-1185">Reference proteome</keyword>
<feature type="region of interest" description="Disordered" evidence="1">
    <location>
        <begin position="1"/>
        <end position="52"/>
    </location>
</feature>
<proteinExistence type="predicted"/>
<organism evidence="2 3">
    <name type="scientific">Falco tinnunculus</name>
    <name type="common">Common kestrel</name>
    <dbReference type="NCBI Taxonomy" id="100819"/>
    <lineage>
        <taxon>Eukaryota</taxon>
        <taxon>Metazoa</taxon>
        <taxon>Chordata</taxon>
        <taxon>Craniata</taxon>
        <taxon>Vertebrata</taxon>
        <taxon>Euteleostomi</taxon>
        <taxon>Archelosauria</taxon>
        <taxon>Archosauria</taxon>
        <taxon>Dinosauria</taxon>
        <taxon>Saurischia</taxon>
        <taxon>Theropoda</taxon>
        <taxon>Coelurosauria</taxon>
        <taxon>Aves</taxon>
        <taxon>Neognathae</taxon>
        <taxon>Neoaves</taxon>
        <taxon>Telluraves</taxon>
        <taxon>Australaves</taxon>
        <taxon>Falconiformes</taxon>
        <taxon>Falconidae</taxon>
        <taxon>Falco</taxon>
    </lineage>
</organism>
<dbReference type="AlphaFoldDB" id="A0A8C4XU05"/>
<feature type="compositionally biased region" description="Polar residues" evidence="1">
    <location>
        <begin position="1"/>
        <end position="10"/>
    </location>
</feature>
<reference evidence="2" key="1">
    <citation type="submission" date="2025-08" db="UniProtKB">
        <authorList>
            <consortium name="Ensembl"/>
        </authorList>
    </citation>
    <scope>IDENTIFICATION</scope>
</reference>
<evidence type="ECO:0000313" key="3">
    <source>
        <dbReference type="Proteomes" id="UP000694562"/>
    </source>
</evidence>
<protein>
    <submittedName>
        <fullName evidence="2">Uncharacterized protein</fullName>
    </submittedName>
</protein>
<dbReference type="Ensembl" id="ENSFTIT00000022705.1">
    <property type="protein sequence ID" value="ENSFTIP00000021792.1"/>
    <property type="gene ID" value="ENSFTIG00000014158.1"/>
</dbReference>
<name>A0A8C4XU05_FALTI</name>
<reference evidence="2" key="2">
    <citation type="submission" date="2025-09" db="UniProtKB">
        <authorList>
            <consortium name="Ensembl"/>
        </authorList>
    </citation>
    <scope>IDENTIFICATION</scope>
</reference>